<sequence>LEHGGGVYELYSIHSAVSIGHGDCWSHSHSVDHRCVLSVRILPSYPTCISLTGAIGTTCWLTCLQDGSYAMIGARDLGGKIDFIKLRAALEEQASTQFGEGVEGEMDGDEAARDPEIGRVQNRLAATMLPPQTPFLTSKTQQLPVVFQQEWLVFRQEWLVFQ</sequence>
<evidence type="ECO:0000313" key="1">
    <source>
        <dbReference type="EMBL" id="KAG6977197.1"/>
    </source>
</evidence>
<dbReference type="AlphaFoldDB" id="A0A8J5JC25"/>
<dbReference type="EMBL" id="JAENGY010000011">
    <property type="protein sequence ID" value="KAG6977197.1"/>
    <property type="molecule type" value="Genomic_DNA"/>
</dbReference>
<feature type="non-terminal residue" evidence="1">
    <location>
        <position position="1"/>
    </location>
</feature>
<proteinExistence type="predicted"/>
<name>A0A8J5JC25_9STRA</name>
<keyword evidence="2" id="KW-1185">Reference proteome</keyword>
<dbReference type="Proteomes" id="UP000709295">
    <property type="component" value="Unassembled WGS sequence"/>
</dbReference>
<gene>
    <name evidence="1" type="ORF">JG688_00000603</name>
</gene>
<protein>
    <submittedName>
        <fullName evidence="1">Uncharacterized protein</fullName>
    </submittedName>
</protein>
<evidence type="ECO:0000313" key="2">
    <source>
        <dbReference type="Proteomes" id="UP000709295"/>
    </source>
</evidence>
<organism evidence="1 2">
    <name type="scientific">Phytophthora aleatoria</name>
    <dbReference type="NCBI Taxonomy" id="2496075"/>
    <lineage>
        <taxon>Eukaryota</taxon>
        <taxon>Sar</taxon>
        <taxon>Stramenopiles</taxon>
        <taxon>Oomycota</taxon>
        <taxon>Peronosporomycetes</taxon>
        <taxon>Peronosporales</taxon>
        <taxon>Peronosporaceae</taxon>
        <taxon>Phytophthora</taxon>
    </lineage>
</organism>
<reference evidence="1" key="1">
    <citation type="submission" date="2021-01" db="EMBL/GenBank/DDBJ databases">
        <title>Phytophthora aleatoria, a newly-described species from Pinus radiata is distinct from Phytophthora cactorum isolates based on comparative genomics.</title>
        <authorList>
            <person name="Mcdougal R."/>
            <person name="Panda P."/>
            <person name="Williams N."/>
            <person name="Studholme D.J."/>
        </authorList>
    </citation>
    <scope>NUCLEOTIDE SEQUENCE</scope>
    <source>
        <strain evidence="1">NZFS 4037</strain>
    </source>
</reference>
<accession>A0A8J5JC25</accession>
<comment type="caution">
    <text evidence="1">The sequence shown here is derived from an EMBL/GenBank/DDBJ whole genome shotgun (WGS) entry which is preliminary data.</text>
</comment>